<keyword evidence="2" id="KW-1185">Reference proteome</keyword>
<dbReference type="EMBL" id="JAYFSI010000014">
    <property type="protein sequence ID" value="MEA5366021.1"/>
    <property type="molecule type" value="Genomic_DNA"/>
</dbReference>
<proteinExistence type="predicted"/>
<evidence type="ECO:0000313" key="1">
    <source>
        <dbReference type="EMBL" id="MEA5366021.1"/>
    </source>
</evidence>
<name>A0ABU5RLL2_9PSEU</name>
<reference evidence="1 2" key="1">
    <citation type="submission" date="2023-12" db="EMBL/GenBank/DDBJ databases">
        <title>Amycolatopsis sp. V23-08.</title>
        <authorList>
            <person name="Somphong A."/>
        </authorList>
    </citation>
    <scope>NUCLEOTIDE SEQUENCE [LARGE SCALE GENOMIC DNA]</scope>
    <source>
        <strain evidence="1 2">V23-08</strain>
    </source>
</reference>
<protein>
    <submittedName>
        <fullName evidence="1">Uncharacterized protein</fullName>
    </submittedName>
</protein>
<accession>A0ABU5RLL2</accession>
<gene>
    <name evidence="1" type="ORF">VA596_41290</name>
</gene>
<dbReference type="Proteomes" id="UP001304298">
    <property type="component" value="Unassembled WGS sequence"/>
</dbReference>
<evidence type="ECO:0000313" key="2">
    <source>
        <dbReference type="Proteomes" id="UP001304298"/>
    </source>
</evidence>
<comment type="caution">
    <text evidence="1">The sequence shown here is derived from an EMBL/GenBank/DDBJ whole genome shotgun (WGS) entry which is preliminary data.</text>
</comment>
<dbReference type="RefSeq" id="WP_323334978.1">
    <property type="nucleotide sequence ID" value="NZ_JAYFSI010000014.1"/>
</dbReference>
<sequence>MHFRREEWADAVVAYEYAAEGFELVLGRGHPETLRTADALAAARETAN</sequence>
<organism evidence="1 2">
    <name type="scientific">Amycolatopsis heterodermiae</name>
    <dbReference type="NCBI Taxonomy" id="3110235"/>
    <lineage>
        <taxon>Bacteria</taxon>
        <taxon>Bacillati</taxon>
        <taxon>Actinomycetota</taxon>
        <taxon>Actinomycetes</taxon>
        <taxon>Pseudonocardiales</taxon>
        <taxon>Pseudonocardiaceae</taxon>
        <taxon>Amycolatopsis</taxon>
    </lineage>
</organism>